<keyword evidence="2" id="KW-0812">Transmembrane</keyword>
<feature type="region of interest" description="Disordered" evidence="1">
    <location>
        <begin position="487"/>
        <end position="567"/>
    </location>
</feature>
<keyword evidence="2" id="KW-0472">Membrane</keyword>
<evidence type="ECO:0000313" key="3">
    <source>
        <dbReference type="EMBL" id="SFD03951.1"/>
    </source>
</evidence>
<feature type="compositionally biased region" description="Basic residues" evidence="1">
    <location>
        <begin position="551"/>
        <end position="567"/>
    </location>
</feature>
<feature type="compositionally biased region" description="Low complexity" evidence="1">
    <location>
        <begin position="541"/>
        <end position="550"/>
    </location>
</feature>
<dbReference type="AlphaFoldDB" id="A0A1I1P1Y7"/>
<dbReference type="RefSeq" id="WP_221405436.1">
    <property type="nucleotide sequence ID" value="NZ_FOLE01000032.1"/>
</dbReference>
<keyword evidence="2" id="KW-1133">Transmembrane helix</keyword>
<accession>A0A1I1P1Y7</accession>
<feature type="transmembrane region" description="Helical" evidence="2">
    <location>
        <begin position="461"/>
        <end position="479"/>
    </location>
</feature>
<feature type="transmembrane region" description="Helical" evidence="2">
    <location>
        <begin position="185"/>
        <end position="208"/>
    </location>
</feature>
<feature type="compositionally biased region" description="Basic residues" evidence="1">
    <location>
        <begin position="505"/>
        <end position="516"/>
    </location>
</feature>
<gene>
    <name evidence="3" type="ORF">SAMN05421780_1321</name>
</gene>
<feature type="compositionally biased region" description="Basic residues" evidence="1">
    <location>
        <begin position="530"/>
        <end position="540"/>
    </location>
</feature>
<dbReference type="EMBL" id="FOLE01000032">
    <property type="protein sequence ID" value="SFD03951.1"/>
    <property type="molecule type" value="Genomic_DNA"/>
</dbReference>
<keyword evidence="4" id="KW-1185">Reference proteome</keyword>
<evidence type="ECO:0000256" key="2">
    <source>
        <dbReference type="SAM" id="Phobius"/>
    </source>
</evidence>
<protein>
    <submittedName>
        <fullName evidence="3">Uncharacterized protein</fullName>
    </submittedName>
</protein>
<feature type="non-terminal residue" evidence="3">
    <location>
        <position position="1"/>
    </location>
</feature>
<organism evidence="3 4">
    <name type="scientific">Flexibacter flexilis DSM 6793</name>
    <dbReference type="NCBI Taxonomy" id="927664"/>
    <lineage>
        <taxon>Bacteria</taxon>
        <taxon>Pseudomonadati</taxon>
        <taxon>Bacteroidota</taxon>
        <taxon>Cytophagia</taxon>
        <taxon>Cytophagales</taxon>
        <taxon>Flexibacteraceae</taxon>
        <taxon>Flexibacter</taxon>
    </lineage>
</organism>
<evidence type="ECO:0000313" key="4">
    <source>
        <dbReference type="Proteomes" id="UP000199514"/>
    </source>
</evidence>
<proteinExistence type="predicted"/>
<name>A0A1I1P1Y7_9BACT</name>
<reference evidence="3 4" key="1">
    <citation type="submission" date="2016-10" db="EMBL/GenBank/DDBJ databases">
        <authorList>
            <person name="de Groot N.N."/>
        </authorList>
    </citation>
    <scope>NUCLEOTIDE SEQUENCE [LARGE SCALE GENOMIC DNA]</scope>
    <source>
        <strain evidence="3 4">DSM 6793</strain>
    </source>
</reference>
<dbReference type="Proteomes" id="UP000199514">
    <property type="component" value="Unassembled WGS sequence"/>
</dbReference>
<sequence length="567" mass="62149">SKKVNVRATNQKELKQGAILKLKTYIAQAASTLKNWMQASQLPELSPETVKQEITALAQMQAAYENRPELLRIIKARVQANTFLKPFYLSLYSSLRHISKTGQLKGIDEDLNAAELDITTANEDALNGLDYDYNNLNGAGDEENILFAGANASDDDLTELGLRREYTSDLLSAARRVKKTMPDKAAARAAVIAALQEGAGILFLPLVFPKEDKQLSKSVGVRIKAAKAKKAMAELVKATGASKQEIEYAIKVGISNVYTGIVAAVNQLKADNALAGFEEDVDGVDNAIYNQDLGAPKFLRRVTNRLATLVPTISNKAFNLTPAGQFASIVAPNLNNKIQNLTAQDTAKAFADVRNIFRRRKAKETPQQVAERIRTVNRQKITTALNKLNAYLTSNKLSLSDLVTPFDVKAENLKGSELAAFEEPIANAEAEEVENVGAADDANKTFTERAKEFYTENKKKIWIGVILFVVGGFLVWFYSSDKKKKRKKRSGSVNGAVGKIPSTRRTTRRKTTKRKPTAASYPNATSRSSGTRKKKRKGKKSSSLSAAKTSSKSKKSKSKPKTAGKRK</sequence>
<evidence type="ECO:0000256" key="1">
    <source>
        <dbReference type="SAM" id="MobiDB-lite"/>
    </source>
</evidence>